<feature type="transmembrane region" description="Helical" evidence="1">
    <location>
        <begin position="49"/>
        <end position="69"/>
    </location>
</feature>
<keyword evidence="1" id="KW-1133">Transmembrane helix</keyword>
<evidence type="ECO:0000313" key="2">
    <source>
        <dbReference type="EMBL" id="KDQ11458.1"/>
    </source>
</evidence>
<keyword evidence="1" id="KW-0812">Transmembrane</keyword>
<proteinExistence type="predicted"/>
<protein>
    <submittedName>
        <fullName evidence="2">Uncharacterized protein</fullName>
    </submittedName>
</protein>
<accession>A0A067M6R2</accession>
<organism evidence="2 3">
    <name type="scientific">Botryobasidium botryosum (strain FD-172 SS1)</name>
    <dbReference type="NCBI Taxonomy" id="930990"/>
    <lineage>
        <taxon>Eukaryota</taxon>
        <taxon>Fungi</taxon>
        <taxon>Dikarya</taxon>
        <taxon>Basidiomycota</taxon>
        <taxon>Agaricomycotina</taxon>
        <taxon>Agaricomycetes</taxon>
        <taxon>Cantharellales</taxon>
        <taxon>Botryobasidiaceae</taxon>
        <taxon>Botryobasidium</taxon>
    </lineage>
</organism>
<name>A0A067M6R2_BOTB1</name>
<reference evidence="3" key="1">
    <citation type="journal article" date="2014" name="Proc. Natl. Acad. Sci. U.S.A.">
        <title>Extensive sampling of basidiomycete genomes demonstrates inadequacy of the white-rot/brown-rot paradigm for wood decay fungi.</title>
        <authorList>
            <person name="Riley R."/>
            <person name="Salamov A.A."/>
            <person name="Brown D.W."/>
            <person name="Nagy L.G."/>
            <person name="Floudas D."/>
            <person name="Held B.W."/>
            <person name="Levasseur A."/>
            <person name="Lombard V."/>
            <person name="Morin E."/>
            <person name="Otillar R."/>
            <person name="Lindquist E.A."/>
            <person name="Sun H."/>
            <person name="LaButti K.M."/>
            <person name="Schmutz J."/>
            <person name="Jabbour D."/>
            <person name="Luo H."/>
            <person name="Baker S.E."/>
            <person name="Pisabarro A.G."/>
            <person name="Walton J.D."/>
            <person name="Blanchette R.A."/>
            <person name="Henrissat B."/>
            <person name="Martin F."/>
            <person name="Cullen D."/>
            <person name="Hibbett D.S."/>
            <person name="Grigoriev I.V."/>
        </authorList>
    </citation>
    <scope>NUCLEOTIDE SEQUENCE [LARGE SCALE GENOMIC DNA]</scope>
    <source>
        <strain evidence="3">FD-172 SS1</strain>
    </source>
</reference>
<keyword evidence="3" id="KW-1185">Reference proteome</keyword>
<dbReference type="EMBL" id="KL198058">
    <property type="protein sequence ID" value="KDQ11458.1"/>
    <property type="molecule type" value="Genomic_DNA"/>
</dbReference>
<evidence type="ECO:0000313" key="3">
    <source>
        <dbReference type="Proteomes" id="UP000027195"/>
    </source>
</evidence>
<dbReference type="InParanoid" id="A0A067M6R2"/>
<gene>
    <name evidence="2" type="ORF">BOTBODRAFT_35336</name>
</gene>
<dbReference type="AlphaFoldDB" id="A0A067M6R2"/>
<dbReference type="HOGENOM" id="CLU_1895862_0_0_1"/>
<sequence length="134" mass="15235">MQPSPPLASTVNCNGSWLSCLFRRPALRRFSTEAPVATSRRPPIRLPTLLLSIFMALFLIPMHCTLGSFHQYQPKYSVLPSRGWSPRLYTTRLSDQKLVYARSPLFRIIQIQTSSTTKPPVAHFPVRPRSLISI</sequence>
<evidence type="ECO:0000256" key="1">
    <source>
        <dbReference type="SAM" id="Phobius"/>
    </source>
</evidence>
<dbReference type="Proteomes" id="UP000027195">
    <property type="component" value="Unassembled WGS sequence"/>
</dbReference>
<keyword evidence="1" id="KW-0472">Membrane</keyword>